<dbReference type="EMBL" id="JBANAX010000353">
    <property type="protein sequence ID" value="KAL1213049.1"/>
    <property type="molecule type" value="Genomic_DNA"/>
</dbReference>
<reference evidence="9 10" key="1">
    <citation type="submission" date="2024-04" db="EMBL/GenBank/DDBJ databases">
        <title>Genome assembly C_amara_ONT_v2.</title>
        <authorList>
            <person name="Yant L."/>
            <person name="Moore C."/>
            <person name="Slenker M."/>
        </authorList>
    </citation>
    <scope>NUCLEOTIDE SEQUENCE [LARGE SCALE GENOMIC DNA]</scope>
    <source>
        <tissue evidence="9">Leaf</tissue>
    </source>
</reference>
<feature type="region of interest" description="Disordered" evidence="6">
    <location>
        <begin position="312"/>
        <end position="333"/>
    </location>
</feature>
<comment type="caution">
    <text evidence="9">The sequence shown here is derived from an EMBL/GenBank/DDBJ whole genome shotgun (WGS) entry which is preliminary data.</text>
</comment>
<dbReference type="GO" id="GO:0080115">
    <property type="term" value="F:myosin XI tail binding"/>
    <property type="evidence" value="ECO:0007669"/>
    <property type="project" value="UniProtKB-ARBA"/>
</dbReference>
<feature type="region of interest" description="Disordered" evidence="6">
    <location>
        <begin position="604"/>
        <end position="623"/>
    </location>
</feature>
<proteinExistence type="predicted"/>
<feature type="domain" description="GTD-binding" evidence="8">
    <location>
        <begin position="372"/>
        <end position="470"/>
    </location>
</feature>
<accession>A0ABD1B2L3</accession>
<evidence type="ECO:0000259" key="8">
    <source>
        <dbReference type="PROSITE" id="PS51775"/>
    </source>
</evidence>
<evidence type="ECO:0000256" key="4">
    <source>
        <dbReference type="ARBA" id="ARBA00023136"/>
    </source>
</evidence>
<dbReference type="InterPro" id="IPR039306">
    <property type="entry name" value="MYOB"/>
</dbReference>
<feature type="compositionally biased region" description="Acidic residues" evidence="6">
    <location>
        <begin position="604"/>
        <end position="616"/>
    </location>
</feature>
<evidence type="ECO:0000256" key="5">
    <source>
        <dbReference type="SAM" id="Coils"/>
    </source>
</evidence>
<feature type="compositionally biased region" description="Acidic residues" evidence="6">
    <location>
        <begin position="509"/>
        <end position="518"/>
    </location>
</feature>
<protein>
    <submittedName>
        <fullName evidence="9">Myosin-binding protein 3</fullName>
    </submittedName>
</protein>
<gene>
    <name evidence="9" type="ORF">V5N11_001053</name>
</gene>
<dbReference type="InterPro" id="IPR007656">
    <property type="entry name" value="GTD-bd"/>
</dbReference>
<feature type="compositionally biased region" description="Acidic residues" evidence="6">
    <location>
        <begin position="492"/>
        <end position="501"/>
    </location>
</feature>
<feature type="coiled-coil region" evidence="5">
    <location>
        <begin position="374"/>
        <end position="479"/>
    </location>
</feature>
<dbReference type="Proteomes" id="UP001558713">
    <property type="component" value="Unassembled WGS sequence"/>
</dbReference>
<dbReference type="Pfam" id="PF04576">
    <property type="entry name" value="Zein-binding"/>
    <property type="match status" value="1"/>
</dbReference>
<feature type="region of interest" description="Disordered" evidence="6">
    <location>
        <begin position="492"/>
        <end position="518"/>
    </location>
</feature>
<evidence type="ECO:0000313" key="10">
    <source>
        <dbReference type="Proteomes" id="UP001558713"/>
    </source>
</evidence>
<comment type="subcellular location">
    <subcellularLocation>
        <location evidence="1">Membrane</location>
        <topology evidence="1">Single-pass membrane protein</topology>
    </subcellularLocation>
</comment>
<keyword evidence="10" id="KW-1185">Reference proteome</keyword>
<evidence type="ECO:0000256" key="1">
    <source>
        <dbReference type="ARBA" id="ARBA00004167"/>
    </source>
</evidence>
<keyword evidence="4 7" id="KW-0472">Membrane</keyword>
<dbReference type="PROSITE" id="PS51775">
    <property type="entry name" value="GTD_BINDING"/>
    <property type="match status" value="1"/>
</dbReference>
<evidence type="ECO:0000256" key="7">
    <source>
        <dbReference type="SAM" id="Phobius"/>
    </source>
</evidence>
<dbReference type="PANTHER" id="PTHR31448:SF34">
    <property type="entry name" value="MYOSIN-BINDING PROTEIN 3"/>
    <property type="match status" value="1"/>
</dbReference>
<evidence type="ECO:0000256" key="6">
    <source>
        <dbReference type="SAM" id="MobiDB-lite"/>
    </source>
</evidence>
<name>A0ABD1B2L3_CARAN</name>
<dbReference type="AlphaFoldDB" id="A0ABD1B2L3"/>
<organism evidence="9 10">
    <name type="scientific">Cardamine amara subsp. amara</name>
    <dbReference type="NCBI Taxonomy" id="228776"/>
    <lineage>
        <taxon>Eukaryota</taxon>
        <taxon>Viridiplantae</taxon>
        <taxon>Streptophyta</taxon>
        <taxon>Embryophyta</taxon>
        <taxon>Tracheophyta</taxon>
        <taxon>Spermatophyta</taxon>
        <taxon>Magnoliopsida</taxon>
        <taxon>eudicotyledons</taxon>
        <taxon>Gunneridae</taxon>
        <taxon>Pentapetalae</taxon>
        <taxon>rosids</taxon>
        <taxon>malvids</taxon>
        <taxon>Brassicales</taxon>
        <taxon>Brassicaceae</taxon>
        <taxon>Cardamineae</taxon>
        <taxon>Cardamine</taxon>
    </lineage>
</organism>
<feature type="region of interest" description="Disordered" evidence="6">
    <location>
        <begin position="236"/>
        <end position="271"/>
    </location>
</feature>
<dbReference type="PANTHER" id="PTHR31448">
    <property type="entry name" value="MYOSIN-BINDING PROTEIN 2"/>
    <property type="match status" value="1"/>
</dbReference>
<feature type="transmembrane region" description="Helical" evidence="7">
    <location>
        <begin position="20"/>
        <end position="45"/>
    </location>
</feature>
<evidence type="ECO:0000256" key="3">
    <source>
        <dbReference type="ARBA" id="ARBA00022989"/>
    </source>
</evidence>
<dbReference type="GO" id="GO:0016020">
    <property type="term" value="C:membrane"/>
    <property type="evidence" value="ECO:0007669"/>
    <property type="project" value="UniProtKB-SubCell"/>
</dbReference>
<evidence type="ECO:0000256" key="2">
    <source>
        <dbReference type="ARBA" id="ARBA00022692"/>
    </source>
</evidence>
<keyword evidence="5" id="KW-0175">Coiled coil</keyword>
<sequence>MAANNFATKLSRNTNRITVILVYAFLEWLLMFFIFLNSFFTYFIVKFASFFGLKQVCLLCPKLDRIFERDPENRFTYRQLLCQNHIAELASLSFCKTHGKLSELANLCSDCSDREERSNVGLGFCTCCQKSLAEKPYPNYLLFKSSIWGETLGDRDNGGLILEMIDDDKIGDVFETDREFYPLGFFNEKAEEEKKQEQQQNGEVISDVESYGVSLRELSEEDGLRSIISNNFLGNEEEMPVSKSRVSEDEQRDDDTGNAATDGEDKISGPVEEGADLLNDQFEETKIFTCNLKNEAFVMENLSVGFDPLLAGSQNEEEEEDVEEKTKELPETPTSVSTLLNKKLHFLSKNEYEDAGDWSLLVNEMDGGDPLRTIERLKETVRAEQEALRGLYAELEEERSASAISANQTMAMITRLQEEKAKVQMEALQYQRMMEEQAEYDQEALQLLNHLMVKREKEKEQLQRELEVYREKVLQYESKAKNKTTITKSECEADDDYDYDNDDKKEENREEDDSSEMDVDLEKITLDCVKHMSMLDESLSEFEEERLVILDQLKVLEDRLVTMQDNESAEDPKFQGEFSNSYEHEGLTMASMAKSLLPLLDAAENESEDEYQEEAESAEKNFGSESEKLEIIKQVDSVYERLQVLETNGEFLKNCMSSAKKGDKGTDLLQDILQHLRDLRNIELNDTIENQTTQDE</sequence>
<evidence type="ECO:0000313" key="9">
    <source>
        <dbReference type="EMBL" id="KAL1213049.1"/>
    </source>
</evidence>
<keyword evidence="2 7" id="KW-0812">Transmembrane</keyword>
<keyword evidence="3 7" id="KW-1133">Transmembrane helix</keyword>